<comment type="catalytic activity">
    <reaction evidence="4">
        <text>alpha-D-glucosamine 1-phosphate + acetyl-CoA = N-acetyl-alpha-D-glucosamine 1-phosphate + CoA + H(+)</text>
        <dbReference type="Rhea" id="RHEA:13725"/>
        <dbReference type="ChEBI" id="CHEBI:15378"/>
        <dbReference type="ChEBI" id="CHEBI:57287"/>
        <dbReference type="ChEBI" id="CHEBI:57288"/>
        <dbReference type="ChEBI" id="CHEBI:57776"/>
        <dbReference type="ChEBI" id="CHEBI:58516"/>
        <dbReference type="EC" id="2.3.1.157"/>
    </reaction>
</comment>
<evidence type="ECO:0000256" key="4">
    <source>
        <dbReference type="ARBA" id="ARBA00048247"/>
    </source>
</evidence>
<comment type="catalytic activity">
    <reaction evidence="5">
        <text>N-acetyl-alpha-D-glucosamine 1-phosphate + UTP + H(+) = UDP-N-acetyl-alpha-D-glucosamine + diphosphate</text>
        <dbReference type="Rhea" id="RHEA:13509"/>
        <dbReference type="ChEBI" id="CHEBI:15378"/>
        <dbReference type="ChEBI" id="CHEBI:33019"/>
        <dbReference type="ChEBI" id="CHEBI:46398"/>
        <dbReference type="ChEBI" id="CHEBI:57705"/>
        <dbReference type="ChEBI" id="CHEBI:57776"/>
        <dbReference type="EC" id="2.7.7.23"/>
    </reaction>
</comment>
<dbReference type="SUPFAM" id="SSF53448">
    <property type="entry name" value="Nucleotide-diphospho-sugar transferases"/>
    <property type="match status" value="1"/>
</dbReference>
<dbReference type="AlphaFoldDB" id="A0A1F6NL16"/>
<dbReference type="PANTHER" id="PTHR43584">
    <property type="entry name" value="NUCLEOTIDYL TRANSFERASE"/>
    <property type="match status" value="1"/>
</dbReference>
<dbReference type="InterPro" id="IPR029044">
    <property type="entry name" value="Nucleotide-diphossugar_trans"/>
</dbReference>
<reference evidence="8 9" key="1">
    <citation type="journal article" date="2016" name="Nat. Commun.">
        <title>Thousands of microbial genomes shed light on interconnected biogeochemical processes in an aquifer system.</title>
        <authorList>
            <person name="Anantharaman K."/>
            <person name="Brown C.T."/>
            <person name="Hug L.A."/>
            <person name="Sharon I."/>
            <person name="Castelle C.J."/>
            <person name="Probst A.J."/>
            <person name="Thomas B.C."/>
            <person name="Singh A."/>
            <person name="Wilkins M.J."/>
            <person name="Karaoz U."/>
            <person name="Brodie E.L."/>
            <person name="Williams K.H."/>
            <person name="Hubbard S.S."/>
            <person name="Banfield J.F."/>
        </authorList>
    </citation>
    <scope>NUCLEOTIDE SEQUENCE [LARGE SCALE GENOMIC DNA]</scope>
</reference>
<evidence type="ECO:0000256" key="2">
    <source>
        <dbReference type="ARBA" id="ARBA00022695"/>
    </source>
</evidence>
<dbReference type="GO" id="GO:0019134">
    <property type="term" value="F:glucosamine-1-phosphate N-acetyltransferase activity"/>
    <property type="evidence" value="ECO:0007669"/>
    <property type="project" value="UniProtKB-EC"/>
</dbReference>
<evidence type="ECO:0000256" key="5">
    <source>
        <dbReference type="ARBA" id="ARBA00048493"/>
    </source>
</evidence>
<dbReference type="InterPro" id="IPR050065">
    <property type="entry name" value="GlmU-like"/>
</dbReference>
<evidence type="ECO:0000313" key="9">
    <source>
        <dbReference type="Proteomes" id="UP000177803"/>
    </source>
</evidence>
<comment type="caution">
    <text evidence="8">The sequence shown here is derived from an EMBL/GenBank/DDBJ whole genome shotgun (WGS) entry which is preliminary data.</text>
</comment>
<evidence type="ECO:0000256" key="6">
    <source>
        <dbReference type="ARBA" id="ARBA00049628"/>
    </source>
</evidence>
<evidence type="ECO:0000256" key="3">
    <source>
        <dbReference type="ARBA" id="ARBA00023315"/>
    </source>
</evidence>
<dbReference type="PANTHER" id="PTHR43584:SF3">
    <property type="entry name" value="BIFUNCTIONAL PROTEIN GLMU"/>
    <property type="match status" value="1"/>
</dbReference>
<keyword evidence="2" id="KW-0548">Nucleotidyltransferase</keyword>
<proteinExistence type="predicted"/>
<protein>
    <recommendedName>
        <fullName evidence="7">Nucleotidyl transferase domain-containing protein</fullName>
    </recommendedName>
</protein>
<dbReference type="Pfam" id="PF00483">
    <property type="entry name" value="NTP_transferase"/>
    <property type="match status" value="1"/>
</dbReference>
<dbReference type="EMBL" id="MFQR01000011">
    <property type="protein sequence ID" value="OGH84622.1"/>
    <property type="molecule type" value="Genomic_DNA"/>
</dbReference>
<comment type="function">
    <text evidence="6">Catalyzes the last two sequential reactions in the de novo biosynthetic pathway for UDP-N-acetylglucosamine (UDP-GlcNAc). The C-terminal domain catalyzes the transfer of acetyl group from acetyl coenzyme A to glucosamine-1-phosphate (GlcN-1-P) to produce N-acetylglucosamine-1-phosphate (GlcNAc-1-P), which is converted into UDP-GlcNAc by the transfer of uridine 5-monophosphate (from uridine 5-triphosphate), a reaction catalyzed by the N-terminal domain.</text>
</comment>
<gene>
    <name evidence="8" type="ORF">A2261_01900</name>
</gene>
<evidence type="ECO:0000313" key="8">
    <source>
        <dbReference type="EMBL" id="OGH84622.1"/>
    </source>
</evidence>
<keyword evidence="3" id="KW-0012">Acyltransferase</keyword>
<name>A0A1F6NL16_9BACT</name>
<dbReference type="Gene3D" id="3.90.550.10">
    <property type="entry name" value="Spore Coat Polysaccharide Biosynthesis Protein SpsA, Chain A"/>
    <property type="match status" value="1"/>
</dbReference>
<evidence type="ECO:0000259" key="7">
    <source>
        <dbReference type="Pfam" id="PF00483"/>
    </source>
</evidence>
<sequence>MLQDLSKFGVVVLAAGRGTRLGCVDEPKVMRKIGDRPIVGYIVETLQNIGFTKEQICLMIGFCGEKVREYFGDKVMYAEQVEQKGTAHAAYTGSVTLPKQCKHILVINGDDSAFYSTTTVENLMTTHLNGQAVATLLSVVLPEIGNYGRIARDGDGRIEIIEKEYLSEATYPIRETSTGTFCFDRAWFEKIFPVMPPLRKLGEYGLPTTFSVAQNEGAYVQVVILSNSDEWFGVNTPEELAEADRRKKI</sequence>
<dbReference type="GO" id="GO:0003977">
    <property type="term" value="F:UDP-N-acetylglucosamine diphosphorylase activity"/>
    <property type="evidence" value="ECO:0007669"/>
    <property type="project" value="UniProtKB-EC"/>
</dbReference>
<evidence type="ECO:0000256" key="1">
    <source>
        <dbReference type="ARBA" id="ARBA00022679"/>
    </source>
</evidence>
<keyword evidence="1" id="KW-0808">Transferase</keyword>
<accession>A0A1F6NL16</accession>
<dbReference type="InterPro" id="IPR005835">
    <property type="entry name" value="NTP_transferase_dom"/>
</dbReference>
<dbReference type="Proteomes" id="UP000177803">
    <property type="component" value="Unassembled WGS sequence"/>
</dbReference>
<feature type="domain" description="Nucleotidyl transferase" evidence="7">
    <location>
        <begin position="11"/>
        <end position="243"/>
    </location>
</feature>
<organism evidence="8 9">
    <name type="scientific">Candidatus Magasanikbacteria bacterium RIFOXYA2_FULL_44_8</name>
    <dbReference type="NCBI Taxonomy" id="1798696"/>
    <lineage>
        <taxon>Bacteria</taxon>
        <taxon>Candidatus Magasanikiibacteriota</taxon>
    </lineage>
</organism>